<dbReference type="EMBL" id="LXQA011238103">
    <property type="protein sequence ID" value="MCI90211.1"/>
    <property type="molecule type" value="Genomic_DNA"/>
</dbReference>
<sequence length="70" mass="7441">VIITSDDIAKVSPGKRKRIVKFKQEIAAEEDNTATETVVTGTKGASEAQFNKGKEPVASASVVEPDVEKP</sequence>
<reference evidence="2 3" key="1">
    <citation type="journal article" date="2018" name="Front. Plant Sci.">
        <title>Red Clover (Trifolium pratense) and Zigzag Clover (T. medium) - A Picture of Genomic Similarities and Differences.</title>
        <authorList>
            <person name="Dluhosova J."/>
            <person name="Istvanek J."/>
            <person name="Nedelnik J."/>
            <person name="Repkova J."/>
        </authorList>
    </citation>
    <scope>NUCLEOTIDE SEQUENCE [LARGE SCALE GENOMIC DNA]</scope>
    <source>
        <strain evidence="3">cv. 10/8</strain>
        <tissue evidence="2">Leaf</tissue>
    </source>
</reference>
<dbReference type="Proteomes" id="UP000265520">
    <property type="component" value="Unassembled WGS sequence"/>
</dbReference>
<dbReference type="AlphaFoldDB" id="A0A392VTB0"/>
<evidence type="ECO:0000256" key="1">
    <source>
        <dbReference type="SAM" id="MobiDB-lite"/>
    </source>
</evidence>
<accession>A0A392VTB0</accession>
<evidence type="ECO:0000313" key="2">
    <source>
        <dbReference type="EMBL" id="MCI90211.1"/>
    </source>
</evidence>
<feature type="non-terminal residue" evidence="2">
    <location>
        <position position="70"/>
    </location>
</feature>
<name>A0A392VTB0_9FABA</name>
<proteinExistence type="predicted"/>
<feature type="region of interest" description="Disordered" evidence="1">
    <location>
        <begin position="30"/>
        <end position="70"/>
    </location>
</feature>
<organism evidence="2 3">
    <name type="scientific">Trifolium medium</name>
    <dbReference type="NCBI Taxonomy" id="97028"/>
    <lineage>
        <taxon>Eukaryota</taxon>
        <taxon>Viridiplantae</taxon>
        <taxon>Streptophyta</taxon>
        <taxon>Embryophyta</taxon>
        <taxon>Tracheophyta</taxon>
        <taxon>Spermatophyta</taxon>
        <taxon>Magnoliopsida</taxon>
        <taxon>eudicotyledons</taxon>
        <taxon>Gunneridae</taxon>
        <taxon>Pentapetalae</taxon>
        <taxon>rosids</taxon>
        <taxon>fabids</taxon>
        <taxon>Fabales</taxon>
        <taxon>Fabaceae</taxon>
        <taxon>Papilionoideae</taxon>
        <taxon>50 kb inversion clade</taxon>
        <taxon>NPAAA clade</taxon>
        <taxon>Hologalegina</taxon>
        <taxon>IRL clade</taxon>
        <taxon>Trifolieae</taxon>
        <taxon>Trifolium</taxon>
    </lineage>
</organism>
<comment type="caution">
    <text evidence="2">The sequence shown here is derived from an EMBL/GenBank/DDBJ whole genome shotgun (WGS) entry which is preliminary data.</text>
</comment>
<evidence type="ECO:0000313" key="3">
    <source>
        <dbReference type="Proteomes" id="UP000265520"/>
    </source>
</evidence>
<keyword evidence="3" id="KW-1185">Reference proteome</keyword>
<feature type="non-terminal residue" evidence="2">
    <location>
        <position position="1"/>
    </location>
</feature>
<protein>
    <submittedName>
        <fullName evidence="2">Uncharacterized protein</fullName>
    </submittedName>
</protein>